<accession>A0A016X291</accession>
<evidence type="ECO:0000313" key="3">
    <source>
        <dbReference type="Proteomes" id="UP000024635"/>
    </source>
</evidence>
<dbReference type="AlphaFoldDB" id="A0A016X291"/>
<sequence>MESMKGFGRLSEVQFCIWRAISATSLDDGREQGSPTSDVRYAGSTEIGTVHGTAAMDECDAAVAIHHAEQNLGGVDPPTVDRKKTRKKGDLLCSSSKLRSQPSPDVCERNKNGNVL</sequence>
<organism evidence="2 3">
    <name type="scientific">Ancylostoma ceylanicum</name>
    <dbReference type="NCBI Taxonomy" id="53326"/>
    <lineage>
        <taxon>Eukaryota</taxon>
        <taxon>Metazoa</taxon>
        <taxon>Ecdysozoa</taxon>
        <taxon>Nematoda</taxon>
        <taxon>Chromadorea</taxon>
        <taxon>Rhabditida</taxon>
        <taxon>Rhabditina</taxon>
        <taxon>Rhabditomorpha</taxon>
        <taxon>Strongyloidea</taxon>
        <taxon>Ancylostomatidae</taxon>
        <taxon>Ancylostomatinae</taxon>
        <taxon>Ancylostoma</taxon>
    </lineage>
</organism>
<dbReference type="EMBL" id="JARK01000005">
    <property type="protein sequence ID" value="EYC46189.1"/>
    <property type="molecule type" value="Genomic_DNA"/>
</dbReference>
<dbReference type="Proteomes" id="UP000024635">
    <property type="component" value="Unassembled WGS sequence"/>
</dbReference>
<keyword evidence="3" id="KW-1185">Reference proteome</keyword>
<reference evidence="3" key="1">
    <citation type="journal article" date="2015" name="Nat. Genet.">
        <title>The genome and transcriptome of the zoonotic hookworm Ancylostoma ceylanicum identify infection-specific gene families.</title>
        <authorList>
            <person name="Schwarz E.M."/>
            <person name="Hu Y."/>
            <person name="Antoshechkin I."/>
            <person name="Miller M.M."/>
            <person name="Sternberg P.W."/>
            <person name="Aroian R.V."/>
        </authorList>
    </citation>
    <scope>NUCLEOTIDE SEQUENCE</scope>
    <source>
        <strain evidence="3">HY135</strain>
    </source>
</reference>
<evidence type="ECO:0000313" key="2">
    <source>
        <dbReference type="EMBL" id="EYC46189.1"/>
    </source>
</evidence>
<gene>
    <name evidence="2" type="primary">Acey_s0405.g877</name>
    <name evidence="2" type="ORF">Y032_0405g877</name>
</gene>
<feature type="compositionally biased region" description="Polar residues" evidence="1">
    <location>
        <begin position="93"/>
        <end position="103"/>
    </location>
</feature>
<protein>
    <submittedName>
        <fullName evidence="2">Uncharacterized protein</fullName>
    </submittedName>
</protein>
<feature type="compositionally biased region" description="Basic and acidic residues" evidence="1">
    <location>
        <begin position="106"/>
        <end position="116"/>
    </location>
</feature>
<name>A0A016X291_9BILA</name>
<evidence type="ECO:0000256" key="1">
    <source>
        <dbReference type="SAM" id="MobiDB-lite"/>
    </source>
</evidence>
<feature type="region of interest" description="Disordered" evidence="1">
    <location>
        <begin position="70"/>
        <end position="116"/>
    </location>
</feature>
<proteinExistence type="predicted"/>
<comment type="caution">
    <text evidence="2">The sequence shown here is derived from an EMBL/GenBank/DDBJ whole genome shotgun (WGS) entry which is preliminary data.</text>
</comment>